<accession>A0A0F9QE21</accession>
<proteinExistence type="predicted"/>
<gene>
    <name evidence="1" type="ORF">LCGC14_0714700</name>
</gene>
<evidence type="ECO:0000313" key="1">
    <source>
        <dbReference type="EMBL" id="KKN42270.1"/>
    </source>
</evidence>
<name>A0A0F9QE21_9ZZZZ</name>
<sequence>MVVCKEEKGLRFPCSEGFTGTLEKSVKSLDSGGIRFKKNKRR</sequence>
<dbReference type="EMBL" id="LAZR01001591">
    <property type="protein sequence ID" value="KKN42270.1"/>
    <property type="molecule type" value="Genomic_DNA"/>
</dbReference>
<organism evidence="1">
    <name type="scientific">marine sediment metagenome</name>
    <dbReference type="NCBI Taxonomy" id="412755"/>
    <lineage>
        <taxon>unclassified sequences</taxon>
        <taxon>metagenomes</taxon>
        <taxon>ecological metagenomes</taxon>
    </lineage>
</organism>
<comment type="caution">
    <text evidence="1">The sequence shown here is derived from an EMBL/GenBank/DDBJ whole genome shotgun (WGS) entry which is preliminary data.</text>
</comment>
<dbReference type="AlphaFoldDB" id="A0A0F9QE21"/>
<protein>
    <submittedName>
        <fullName evidence="1">Uncharacterized protein</fullName>
    </submittedName>
</protein>
<reference evidence="1" key="1">
    <citation type="journal article" date="2015" name="Nature">
        <title>Complex archaea that bridge the gap between prokaryotes and eukaryotes.</title>
        <authorList>
            <person name="Spang A."/>
            <person name="Saw J.H."/>
            <person name="Jorgensen S.L."/>
            <person name="Zaremba-Niedzwiedzka K."/>
            <person name="Martijn J."/>
            <person name="Lind A.E."/>
            <person name="van Eijk R."/>
            <person name="Schleper C."/>
            <person name="Guy L."/>
            <person name="Ettema T.J."/>
        </authorList>
    </citation>
    <scope>NUCLEOTIDE SEQUENCE</scope>
</reference>